<feature type="domain" description="Ribosome maturation factor RimP C-terminal" evidence="5">
    <location>
        <begin position="88"/>
        <end position="157"/>
    </location>
</feature>
<dbReference type="OrthoDB" id="9805006at2"/>
<dbReference type="AlphaFoldDB" id="A0A0R2FCB7"/>
<evidence type="ECO:0000259" key="4">
    <source>
        <dbReference type="Pfam" id="PF02576"/>
    </source>
</evidence>
<evidence type="ECO:0000313" key="6">
    <source>
        <dbReference type="EMBL" id="KRN26161.1"/>
    </source>
</evidence>
<feature type="domain" description="Ribosome maturation factor RimP N-terminal" evidence="4">
    <location>
        <begin position="12"/>
        <end position="85"/>
    </location>
</feature>
<dbReference type="PANTHER" id="PTHR33867:SF1">
    <property type="entry name" value="RIBOSOME MATURATION FACTOR RIMP"/>
    <property type="match status" value="1"/>
</dbReference>
<dbReference type="Pfam" id="PF02576">
    <property type="entry name" value="RimP_N"/>
    <property type="match status" value="1"/>
</dbReference>
<evidence type="ECO:0000256" key="1">
    <source>
        <dbReference type="ARBA" id="ARBA00022490"/>
    </source>
</evidence>
<dbReference type="GO" id="GO:0006412">
    <property type="term" value="P:translation"/>
    <property type="evidence" value="ECO:0007669"/>
    <property type="project" value="TreeGrafter"/>
</dbReference>
<dbReference type="PANTHER" id="PTHR33867">
    <property type="entry name" value="RIBOSOME MATURATION FACTOR RIMP"/>
    <property type="match status" value="1"/>
</dbReference>
<dbReference type="InterPro" id="IPR003728">
    <property type="entry name" value="Ribosome_maturation_RimP"/>
</dbReference>
<evidence type="ECO:0000313" key="7">
    <source>
        <dbReference type="Proteomes" id="UP000051442"/>
    </source>
</evidence>
<dbReference type="InterPro" id="IPR028998">
    <property type="entry name" value="RimP_C"/>
</dbReference>
<dbReference type="HAMAP" id="MF_01077">
    <property type="entry name" value="RimP"/>
    <property type="match status" value="1"/>
</dbReference>
<dbReference type="RefSeq" id="WP_057151722.1">
    <property type="nucleotide sequence ID" value="NZ_AYZM01000045.1"/>
</dbReference>
<dbReference type="NCBIfam" id="NF000928">
    <property type="entry name" value="PRK00092.1-2"/>
    <property type="match status" value="1"/>
</dbReference>
<dbReference type="PATRIC" id="fig|1423804.4.peg.3295"/>
<sequence>MDNVVDIVTALAAPIVEGHQFELVDVEFVREGKSWYLRLYIDKPGGITIDECALVSDELSEKLDSIDPDPIPQAYFLEVSSPGAERPLKKESDYQRALNHYVHVSLYQKVSGEKAFEGFLRAVDTDELALEVNLKGRIKTLTIPRKNVAKARLAIKF</sequence>
<dbReference type="GO" id="GO:0000028">
    <property type="term" value="P:ribosomal small subunit assembly"/>
    <property type="evidence" value="ECO:0007669"/>
    <property type="project" value="TreeGrafter"/>
</dbReference>
<evidence type="ECO:0000256" key="2">
    <source>
        <dbReference type="ARBA" id="ARBA00022517"/>
    </source>
</evidence>
<comment type="subcellular location">
    <subcellularLocation>
        <location evidence="3">Cytoplasm</location>
    </subcellularLocation>
</comment>
<dbReference type="FunFam" id="3.30.300.70:FF:000001">
    <property type="entry name" value="Ribosome maturation factor RimP"/>
    <property type="match status" value="1"/>
</dbReference>
<dbReference type="InterPro" id="IPR028989">
    <property type="entry name" value="RimP_N"/>
</dbReference>
<evidence type="ECO:0000259" key="5">
    <source>
        <dbReference type="Pfam" id="PF17384"/>
    </source>
</evidence>
<comment type="caution">
    <text evidence="6">The sequence shown here is derived from an EMBL/GenBank/DDBJ whole genome shotgun (WGS) entry which is preliminary data.</text>
</comment>
<keyword evidence="2 3" id="KW-0690">Ribosome biogenesis</keyword>
<dbReference type="Proteomes" id="UP000051442">
    <property type="component" value="Unassembled WGS sequence"/>
</dbReference>
<name>A0A0R2FCB7_9LACO</name>
<dbReference type="CDD" id="cd01734">
    <property type="entry name" value="YlxS_C"/>
    <property type="match status" value="1"/>
</dbReference>
<dbReference type="STRING" id="1423804.FD14_GL003062"/>
<dbReference type="EMBL" id="AYZM01000045">
    <property type="protein sequence ID" value="KRN26161.1"/>
    <property type="molecule type" value="Genomic_DNA"/>
</dbReference>
<dbReference type="InterPro" id="IPR035956">
    <property type="entry name" value="RimP_N_sf"/>
</dbReference>
<dbReference type="Gene3D" id="2.30.30.180">
    <property type="entry name" value="Ribosome maturation factor RimP, C-terminal domain"/>
    <property type="match status" value="1"/>
</dbReference>
<reference evidence="6 7" key="1">
    <citation type="journal article" date="2015" name="Genome Announc.">
        <title>Expanding the biotechnology potential of lactobacilli through comparative genomics of 213 strains and associated genera.</title>
        <authorList>
            <person name="Sun Z."/>
            <person name="Harris H.M."/>
            <person name="McCann A."/>
            <person name="Guo C."/>
            <person name="Argimon S."/>
            <person name="Zhang W."/>
            <person name="Yang X."/>
            <person name="Jeffery I.B."/>
            <person name="Cooney J.C."/>
            <person name="Kagawa T.F."/>
            <person name="Liu W."/>
            <person name="Song Y."/>
            <person name="Salvetti E."/>
            <person name="Wrobel A."/>
            <person name="Rasinkangas P."/>
            <person name="Parkhill J."/>
            <person name="Rea M.C."/>
            <person name="O'Sullivan O."/>
            <person name="Ritari J."/>
            <person name="Douillard F.P."/>
            <person name="Paul Ross R."/>
            <person name="Yang R."/>
            <person name="Briner A.E."/>
            <person name="Felis G.E."/>
            <person name="de Vos W.M."/>
            <person name="Barrangou R."/>
            <person name="Klaenhammer T.R."/>
            <person name="Caufield P.W."/>
            <person name="Cui Y."/>
            <person name="Zhang H."/>
            <person name="O'Toole P.W."/>
        </authorList>
    </citation>
    <scope>NUCLEOTIDE SEQUENCE [LARGE SCALE GENOMIC DNA]</scope>
    <source>
        <strain evidence="6 7">DSM 23365</strain>
    </source>
</reference>
<gene>
    <name evidence="3" type="primary">rimP</name>
    <name evidence="6" type="ORF">FD14_GL003062</name>
</gene>
<comment type="similarity">
    <text evidence="3">Belongs to the RimP family.</text>
</comment>
<evidence type="ECO:0000256" key="3">
    <source>
        <dbReference type="HAMAP-Rule" id="MF_01077"/>
    </source>
</evidence>
<organism evidence="6 7">
    <name type="scientific">Secundilactobacillus similis DSM 23365 = JCM 2765</name>
    <dbReference type="NCBI Taxonomy" id="1423804"/>
    <lineage>
        <taxon>Bacteria</taxon>
        <taxon>Bacillati</taxon>
        <taxon>Bacillota</taxon>
        <taxon>Bacilli</taxon>
        <taxon>Lactobacillales</taxon>
        <taxon>Lactobacillaceae</taxon>
        <taxon>Secundilactobacillus</taxon>
    </lineage>
</organism>
<dbReference type="SUPFAM" id="SSF75420">
    <property type="entry name" value="YhbC-like, N-terminal domain"/>
    <property type="match status" value="1"/>
</dbReference>
<accession>A0A0R2FCB7</accession>
<dbReference type="Gene3D" id="3.30.300.70">
    <property type="entry name" value="RimP-like superfamily, N-terminal"/>
    <property type="match status" value="1"/>
</dbReference>
<dbReference type="Pfam" id="PF17384">
    <property type="entry name" value="DUF150_C"/>
    <property type="match status" value="1"/>
</dbReference>
<comment type="function">
    <text evidence="3">Required for maturation of 30S ribosomal subunits.</text>
</comment>
<dbReference type="GO" id="GO:0005829">
    <property type="term" value="C:cytosol"/>
    <property type="evidence" value="ECO:0007669"/>
    <property type="project" value="TreeGrafter"/>
</dbReference>
<dbReference type="InterPro" id="IPR036847">
    <property type="entry name" value="RimP_C_sf"/>
</dbReference>
<protein>
    <recommendedName>
        <fullName evidence="3">Ribosome maturation factor RimP</fullName>
    </recommendedName>
</protein>
<keyword evidence="1 3" id="KW-0963">Cytoplasm</keyword>
<keyword evidence="7" id="KW-1185">Reference proteome</keyword>
<proteinExistence type="inferred from homology"/>
<dbReference type="SUPFAM" id="SSF74942">
    <property type="entry name" value="YhbC-like, C-terminal domain"/>
    <property type="match status" value="1"/>
</dbReference>